<accession>A0A368GDT8</accession>
<protein>
    <submittedName>
        <fullName evidence="2">Uncharacterized protein</fullName>
    </submittedName>
</protein>
<feature type="compositionally biased region" description="Polar residues" evidence="1">
    <location>
        <begin position="88"/>
        <end position="97"/>
    </location>
</feature>
<evidence type="ECO:0000313" key="2">
    <source>
        <dbReference type="EMBL" id="RCN42573.1"/>
    </source>
</evidence>
<evidence type="ECO:0000256" key="1">
    <source>
        <dbReference type="SAM" id="MobiDB-lite"/>
    </source>
</evidence>
<dbReference type="OrthoDB" id="5841653at2759"/>
<organism evidence="2 3">
    <name type="scientific">Ancylostoma caninum</name>
    <name type="common">Dog hookworm</name>
    <dbReference type="NCBI Taxonomy" id="29170"/>
    <lineage>
        <taxon>Eukaryota</taxon>
        <taxon>Metazoa</taxon>
        <taxon>Ecdysozoa</taxon>
        <taxon>Nematoda</taxon>
        <taxon>Chromadorea</taxon>
        <taxon>Rhabditida</taxon>
        <taxon>Rhabditina</taxon>
        <taxon>Rhabditomorpha</taxon>
        <taxon>Strongyloidea</taxon>
        <taxon>Ancylostomatidae</taxon>
        <taxon>Ancylostomatinae</taxon>
        <taxon>Ancylostoma</taxon>
    </lineage>
</organism>
<gene>
    <name evidence="2" type="ORF">ANCCAN_11434</name>
</gene>
<feature type="compositionally biased region" description="Basic and acidic residues" evidence="1">
    <location>
        <begin position="98"/>
        <end position="110"/>
    </location>
</feature>
<feature type="region of interest" description="Disordered" evidence="1">
    <location>
        <begin position="88"/>
        <end position="140"/>
    </location>
</feature>
<name>A0A368GDT8_ANCCA</name>
<evidence type="ECO:0000313" key="3">
    <source>
        <dbReference type="Proteomes" id="UP000252519"/>
    </source>
</evidence>
<dbReference type="Proteomes" id="UP000252519">
    <property type="component" value="Unassembled WGS sequence"/>
</dbReference>
<proteinExistence type="predicted"/>
<reference evidence="2 3" key="1">
    <citation type="submission" date="2014-10" db="EMBL/GenBank/DDBJ databases">
        <title>Draft genome of the hookworm Ancylostoma caninum.</title>
        <authorList>
            <person name="Mitreva M."/>
        </authorList>
    </citation>
    <scope>NUCLEOTIDE SEQUENCE [LARGE SCALE GENOMIC DNA]</scope>
    <source>
        <strain evidence="2 3">Baltimore</strain>
    </source>
</reference>
<comment type="caution">
    <text evidence="2">The sequence shown here is derived from an EMBL/GenBank/DDBJ whole genome shotgun (WGS) entry which is preliminary data.</text>
</comment>
<feature type="compositionally biased region" description="Polar residues" evidence="1">
    <location>
        <begin position="124"/>
        <end position="136"/>
    </location>
</feature>
<dbReference type="AlphaFoldDB" id="A0A368GDT8"/>
<keyword evidence="3" id="KW-1185">Reference proteome</keyword>
<dbReference type="EMBL" id="JOJR01000188">
    <property type="protein sequence ID" value="RCN42573.1"/>
    <property type="molecule type" value="Genomic_DNA"/>
</dbReference>
<sequence length="240" mass="27484">MTITLIRQLQSMQQARDDPRSLRNNLNDIQAIIAALQKQGETVDSTSMINMVLQTFSKPVQREIAKKEFDSGKTWNMSELLDNISTVRMSSSPNPKTSEQEVFKQEHVEQVDEGPIPQPEEGETSNNQRTGETTESTETKALQRIEAKLDTMCETMTKIRAYIRYDMVRKFSTIWPHESQGWRHEKEMKTQVQQDKIQKPTHPNHPNKIKLVAAPYQQQQKIACSAMADTGQQNASNSKH</sequence>